<keyword evidence="8" id="KW-1185">Reference proteome</keyword>
<dbReference type="InterPro" id="IPR002502">
    <property type="entry name" value="Amidase_domain"/>
</dbReference>
<dbReference type="AlphaFoldDB" id="A0A2P8EAC7"/>
<evidence type="ECO:0000256" key="3">
    <source>
        <dbReference type="ARBA" id="ARBA00022801"/>
    </source>
</evidence>
<proteinExistence type="predicted"/>
<dbReference type="SMART" id="SM00644">
    <property type="entry name" value="Ami_2"/>
    <property type="match status" value="1"/>
</dbReference>
<dbReference type="EC" id="3.5.1.28" evidence="2"/>
<feature type="transmembrane region" description="Helical" evidence="5">
    <location>
        <begin position="39"/>
        <end position="62"/>
    </location>
</feature>
<dbReference type="GO" id="GO:0009254">
    <property type="term" value="P:peptidoglycan turnover"/>
    <property type="evidence" value="ECO:0007669"/>
    <property type="project" value="TreeGrafter"/>
</dbReference>
<feature type="domain" description="N-acetylmuramoyl-L-alanine amidase" evidence="6">
    <location>
        <begin position="84"/>
        <end position="224"/>
    </location>
</feature>
<comment type="catalytic activity">
    <reaction evidence="1">
        <text>Hydrolyzes the link between N-acetylmuramoyl residues and L-amino acid residues in certain cell-wall glycopeptides.</text>
        <dbReference type="EC" id="3.5.1.28"/>
    </reaction>
</comment>
<keyword evidence="5" id="KW-1133">Transmembrane helix</keyword>
<dbReference type="CDD" id="cd06583">
    <property type="entry name" value="PGRP"/>
    <property type="match status" value="1"/>
</dbReference>
<comment type="caution">
    <text evidence="7">The sequence shown here is derived from an EMBL/GenBank/DDBJ whole genome shotgun (WGS) entry which is preliminary data.</text>
</comment>
<protein>
    <recommendedName>
        <fullName evidence="2">N-acetylmuramoyl-L-alanine amidase</fullName>
        <ecNumber evidence="2">3.5.1.28</ecNumber>
    </recommendedName>
</protein>
<keyword evidence="5" id="KW-0472">Membrane</keyword>
<organism evidence="7 8">
    <name type="scientific">Cecembia rubra</name>
    <dbReference type="NCBI Taxonomy" id="1485585"/>
    <lineage>
        <taxon>Bacteria</taxon>
        <taxon>Pseudomonadati</taxon>
        <taxon>Bacteroidota</taxon>
        <taxon>Cytophagia</taxon>
        <taxon>Cytophagales</taxon>
        <taxon>Cyclobacteriaceae</taxon>
        <taxon>Cecembia</taxon>
    </lineage>
</organism>
<dbReference type="Proteomes" id="UP000240708">
    <property type="component" value="Unassembled WGS sequence"/>
</dbReference>
<dbReference type="SUPFAM" id="SSF55846">
    <property type="entry name" value="N-acetylmuramoyl-L-alanine amidase-like"/>
    <property type="match status" value="1"/>
</dbReference>
<evidence type="ECO:0000256" key="1">
    <source>
        <dbReference type="ARBA" id="ARBA00001561"/>
    </source>
</evidence>
<evidence type="ECO:0000259" key="6">
    <source>
        <dbReference type="SMART" id="SM00644"/>
    </source>
</evidence>
<keyword evidence="5" id="KW-0812">Transmembrane</keyword>
<evidence type="ECO:0000256" key="5">
    <source>
        <dbReference type="SAM" id="Phobius"/>
    </source>
</evidence>
<name>A0A2P8EAC7_9BACT</name>
<reference evidence="7 8" key="1">
    <citation type="submission" date="2018-03" db="EMBL/GenBank/DDBJ databases">
        <title>Genomic Encyclopedia of Archaeal and Bacterial Type Strains, Phase II (KMG-II): from individual species to whole genera.</title>
        <authorList>
            <person name="Goeker M."/>
        </authorList>
    </citation>
    <scope>NUCLEOTIDE SEQUENCE [LARGE SCALE GENOMIC DNA]</scope>
    <source>
        <strain evidence="7 8">DSM 28057</strain>
    </source>
</reference>
<evidence type="ECO:0000256" key="4">
    <source>
        <dbReference type="ARBA" id="ARBA00023316"/>
    </source>
</evidence>
<sequence length="253" mass="29334">MNFLLKIKNDLKKKKSANENKKPISFIFDENSVLSMKKFYFLFILTLFSNLQITIGQTFRIFEKPIIFNEEREKLSLEYLKNRHGIEKERATIEPSMIVVHWTAVPTLEATFDVFNPVHLGGRPEISSASNLNVSAHFLVDRDGIIFRLLPDTTFARHTIGLNYMAIGIENIGGPEAPLTKAQLRANAELIRYLSKKYSIKYLIGHHEYYSFQGSILWKETDPNYLTQKEDPGDQFMKQLRRKLADLNLKHKP</sequence>
<evidence type="ECO:0000313" key="8">
    <source>
        <dbReference type="Proteomes" id="UP000240708"/>
    </source>
</evidence>
<dbReference type="Gene3D" id="3.40.80.10">
    <property type="entry name" value="Peptidoglycan recognition protein-like"/>
    <property type="match status" value="1"/>
</dbReference>
<dbReference type="InterPro" id="IPR036505">
    <property type="entry name" value="Amidase/PGRP_sf"/>
</dbReference>
<keyword evidence="3" id="KW-0378">Hydrolase</keyword>
<dbReference type="Pfam" id="PF01510">
    <property type="entry name" value="Amidase_2"/>
    <property type="match status" value="1"/>
</dbReference>
<dbReference type="GO" id="GO:0071555">
    <property type="term" value="P:cell wall organization"/>
    <property type="evidence" value="ECO:0007669"/>
    <property type="project" value="UniProtKB-KW"/>
</dbReference>
<dbReference type="PANTHER" id="PTHR30417:SF1">
    <property type="entry name" value="N-ACETYLMURAMOYL-L-ALANINE AMIDASE AMID"/>
    <property type="match status" value="1"/>
</dbReference>
<evidence type="ECO:0000313" key="7">
    <source>
        <dbReference type="EMBL" id="PSL06429.1"/>
    </source>
</evidence>
<dbReference type="GO" id="GO:0008745">
    <property type="term" value="F:N-acetylmuramoyl-L-alanine amidase activity"/>
    <property type="evidence" value="ECO:0007669"/>
    <property type="project" value="UniProtKB-EC"/>
</dbReference>
<evidence type="ECO:0000256" key="2">
    <source>
        <dbReference type="ARBA" id="ARBA00011901"/>
    </source>
</evidence>
<accession>A0A2P8EAC7</accession>
<dbReference type="GO" id="GO:0009253">
    <property type="term" value="P:peptidoglycan catabolic process"/>
    <property type="evidence" value="ECO:0007669"/>
    <property type="project" value="InterPro"/>
</dbReference>
<gene>
    <name evidence="7" type="ORF">CLV48_102245</name>
</gene>
<dbReference type="InterPro" id="IPR051206">
    <property type="entry name" value="NAMLAA_amidase_2"/>
</dbReference>
<dbReference type="PANTHER" id="PTHR30417">
    <property type="entry name" value="N-ACETYLMURAMOYL-L-ALANINE AMIDASE AMID"/>
    <property type="match status" value="1"/>
</dbReference>
<keyword evidence="4" id="KW-0961">Cell wall biogenesis/degradation</keyword>
<dbReference type="EMBL" id="PYGF01000002">
    <property type="protein sequence ID" value="PSL06429.1"/>
    <property type="molecule type" value="Genomic_DNA"/>
</dbReference>